<keyword evidence="3" id="KW-1185">Reference proteome</keyword>
<reference evidence="2 3" key="1">
    <citation type="submission" date="2024-04" db="EMBL/GenBank/DDBJ databases">
        <title>Human intestinal bacterial collection.</title>
        <authorList>
            <person name="Pauvert C."/>
            <person name="Hitch T.C.A."/>
            <person name="Clavel T."/>
        </authorList>
    </citation>
    <scope>NUCLEOTIDE SEQUENCE [LARGE SCALE GENOMIC DNA]</scope>
    <source>
        <strain evidence="2 3">CLA-AA-H145</strain>
    </source>
</reference>
<comment type="caution">
    <text evidence="2">The sequence shown here is derived from an EMBL/GenBank/DDBJ whole genome shotgun (WGS) entry which is preliminary data.</text>
</comment>
<name>A0ABV1FSH9_9BACT</name>
<dbReference type="Gene3D" id="1.10.10.10">
    <property type="entry name" value="Winged helix-like DNA-binding domain superfamily/Winged helix DNA-binding domain"/>
    <property type="match status" value="1"/>
</dbReference>
<sequence length="101" mass="10459">MTEKKTTSKAAATKATATKTTAAKKTTVKKTTKKATVFVDADNAGFRAGDVYNALAAAGEAQSVEELVKTTGKTETEILLGIGWLLKEGKVKGAEGKVVLA</sequence>
<dbReference type="Pfam" id="PF10771">
    <property type="entry name" value="DUF2582"/>
    <property type="match status" value="1"/>
</dbReference>
<evidence type="ECO:0000256" key="1">
    <source>
        <dbReference type="SAM" id="MobiDB-lite"/>
    </source>
</evidence>
<evidence type="ECO:0000313" key="2">
    <source>
        <dbReference type="EMBL" id="MEQ2487363.1"/>
    </source>
</evidence>
<organism evidence="2 3">
    <name type="scientific">Hallella faecis</name>
    <dbReference type="NCBI Taxonomy" id="2841596"/>
    <lineage>
        <taxon>Bacteria</taxon>
        <taxon>Pseudomonadati</taxon>
        <taxon>Bacteroidota</taxon>
        <taxon>Bacteroidia</taxon>
        <taxon>Bacteroidales</taxon>
        <taxon>Prevotellaceae</taxon>
        <taxon>Hallella</taxon>
    </lineage>
</organism>
<dbReference type="EMBL" id="JBBNFP010000043">
    <property type="protein sequence ID" value="MEQ2487363.1"/>
    <property type="molecule type" value="Genomic_DNA"/>
</dbReference>
<dbReference type="Proteomes" id="UP001487296">
    <property type="component" value="Unassembled WGS sequence"/>
</dbReference>
<feature type="region of interest" description="Disordered" evidence="1">
    <location>
        <begin position="1"/>
        <end position="25"/>
    </location>
</feature>
<accession>A0ABV1FSH9</accession>
<dbReference type="InterPro" id="IPR019707">
    <property type="entry name" value="DUF2582"/>
</dbReference>
<evidence type="ECO:0000313" key="3">
    <source>
        <dbReference type="Proteomes" id="UP001487296"/>
    </source>
</evidence>
<feature type="compositionally biased region" description="Low complexity" evidence="1">
    <location>
        <begin position="8"/>
        <end position="25"/>
    </location>
</feature>
<protein>
    <submittedName>
        <fullName evidence="2">Winged helix-turn-helix domain-containing protein</fullName>
    </submittedName>
</protein>
<proteinExistence type="predicted"/>
<dbReference type="RefSeq" id="WP_215760461.1">
    <property type="nucleotide sequence ID" value="NZ_JAHKBE010000045.1"/>
</dbReference>
<dbReference type="InterPro" id="IPR036388">
    <property type="entry name" value="WH-like_DNA-bd_sf"/>
</dbReference>
<gene>
    <name evidence="2" type="ORF">AAAT34_09965</name>
</gene>